<keyword evidence="5 10" id="KW-0812">Transmembrane</keyword>
<evidence type="ECO:0000256" key="9">
    <source>
        <dbReference type="ARBA" id="ARBA00023136"/>
    </source>
</evidence>
<comment type="caution">
    <text evidence="11">The sequence shown here is derived from an EMBL/GenBank/DDBJ whole genome shotgun (WGS) entry which is preliminary data.</text>
</comment>
<dbReference type="NCBIfam" id="TIGR00739">
    <property type="entry name" value="yajC"/>
    <property type="match status" value="1"/>
</dbReference>
<sequence length="58" mass="6537">MPQGTVPGTPSNPILSFLPLIFIFGIFYFLLILPQQRKQKKHQDVLDALKVGDEIVTL</sequence>
<evidence type="ECO:0000256" key="4">
    <source>
        <dbReference type="ARBA" id="ARBA00022475"/>
    </source>
</evidence>
<keyword evidence="8" id="KW-0811">Translocation</keyword>
<feature type="transmembrane region" description="Helical" evidence="10">
    <location>
        <begin position="14"/>
        <end position="33"/>
    </location>
</feature>
<dbReference type="InterPro" id="IPR003849">
    <property type="entry name" value="Preprotein_translocase_YajC"/>
</dbReference>
<evidence type="ECO:0000256" key="2">
    <source>
        <dbReference type="ARBA" id="ARBA00006742"/>
    </source>
</evidence>
<comment type="subcellular location">
    <subcellularLocation>
        <location evidence="1">Cell membrane</location>
        <topology evidence="1">Single-pass membrane protein</topology>
    </subcellularLocation>
</comment>
<evidence type="ECO:0000256" key="1">
    <source>
        <dbReference type="ARBA" id="ARBA00004162"/>
    </source>
</evidence>
<evidence type="ECO:0000256" key="7">
    <source>
        <dbReference type="ARBA" id="ARBA00022989"/>
    </source>
</evidence>
<keyword evidence="9 10" id="KW-0472">Membrane</keyword>
<dbReference type="GO" id="GO:0005886">
    <property type="term" value="C:plasma membrane"/>
    <property type="evidence" value="ECO:0007669"/>
    <property type="project" value="UniProtKB-SubCell"/>
</dbReference>
<gene>
    <name evidence="11" type="primary">yajC</name>
    <name evidence="11" type="ORF">COX46_04060</name>
</gene>
<evidence type="ECO:0000256" key="10">
    <source>
        <dbReference type="SAM" id="Phobius"/>
    </source>
</evidence>
<comment type="similarity">
    <text evidence="2">Belongs to the YajC family.</text>
</comment>
<dbReference type="GO" id="GO:0015031">
    <property type="term" value="P:protein transport"/>
    <property type="evidence" value="ECO:0007669"/>
    <property type="project" value="UniProtKB-KW"/>
</dbReference>
<dbReference type="EMBL" id="PCRF01000202">
    <property type="protein sequence ID" value="PIP16149.1"/>
    <property type="molecule type" value="Genomic_DNA"/>
</dbReference>
<dbReference type="AlphaFoldDB" id="A0A2G9YA88"/>
<dbReference type="PANTHER" id="PTHR33909">
    <property type="entry name" value="SEC TRANSLOCON ACCESSORY COMPLEX SUBUNIT YAJC"/>
    <property type="match status" value="1"/>
</dbReference>
<protein>
    <submittedName>
        <fullName evidence="11">Preprotein translocase subunit YajC</fullName>
    </submittedName>
</protein>
<evidence type="ECO:0000313" key="12">
    <source>
        <dbReference type="Proteomes" id="UP000230392"/>
    </source>
</evidence>
<dbReference type="SMART" id="SM01323">
    <property type="entry name" value="YajC"/>
    <property type="match status" value="1"/>
</dbReference>
<name>A0A2G9YA88_9BACT</name>
<evidence type="ECO:0000256" key="6">
    <source>
        <dbReference type="ARBA" id="ARBA00022927"/>
    </source>
</evidence>
<organism evidence="11 12">
    <name type="scientific">bacterium (Candidatus Ratteibacteria) CG23_combo_of_CG06-09_8_20_14_all_48_7</name>
    <dbReference type="NCBI Taxonomy" id="2014292"/>
    <lineage>
        <taxon>Bacteria</taxon>
        <taxon>Candidatus Ratteibacteria</taxon>
    </lineage>
</organism>
<evidence type="ECO:0000256" key="5">
    <source>
        <dbReference type="ARBA" id="ARBA00022692"/>
    </source>
</evidence>
<keyword evidence="7 10" id="KW-1133">Transmembrane helix</keyword>
<dbReference type="PRINTS" id="PR01853">
    <property type="entry name" value="YAJCTRNLCASE"/>
</dbReference>
<keyword evidence="4" id="KW-1003">Cell membrane</keyword>
<dbReference type="Proteomes" id="UP000230392">
    <property type="component" value="Unassembled WGS sequence"/>
</dbReference>
<evidence type="ECO:0000313" key="11">
    <source>
        <dbReference type="EMBL" id="PIP16149.1"/>
    </source>
</evidence>
<evidence type="ECO:0000256" key="3">
    <source>
        <dbReference type="ARBA" id="ARBA00022448"/>
    </source>
</evidence>
<feature type="non-terminal residue" evidence="11">
    <location>
        <position position="58"/>
    </location>
</feature>
<dbReference type="Pfam" id="PF02699">
    <property type="entry name" value="YajC"/>
    <property type="match status" value="1"/>
</dbReference>
<proteinExistence type="inferred from homology"/>
<dbReference type="PANTHER" id="PTHR33909:SF1">
    <property type="entry name" value="SEC TRANSLOCON ACCESSORY COMPLEX SUBUNIT YAJC"/>
    <property type="match status" value="1"/>
</dbReference>
<keyword evidence="6" id="KW-0653">Protein transport</keyword>
<keyword evidence="3" id="KW-0813">Transport</keyword>
<reference evidence="11 12" key="1">
    <citation type="submission" date="2017-09" db="EMBL/GenBank/DDBJ databases">
        <title>Depth-based differentiation of microbial function through sediment-hosted aquifers and enrichment of novel symbionts in the deep terrestrial subsurface.</title>
        <authorList>
            <person name="Probst A.J."/>
            <person name="Ladd B."/>
            <person name="Jarett J.K."/>
            <person name="Geller-Mcgrath D.E."/>
            <person name="Sieber C.M."/>
            <person name="Emerson J.B."/>
            <person name="Anantharaman K."/>
            <person name="Thomas B.C."/>
            <person name="Malmstrom R."/>
            <person name="Stieglmeier M."/>
            <person name="Klingl A."/>
            <person name="Woyke T."/>
            <person name="Ryan C.M."/>
            <person name="Banfield J.F."/>
        </authorList>
    </citation>
    <scope>NUCLEOTIDE SEQUENCE [LARGE SCALE GENOMIC DNA]</scope>
    <source>
        <strain evidence="11">CG23_combo_of_CG06-09_8_20_14_all_48_7</strain>
    </source>
</reference>
<accession>A0A2G9YA88</accession>
<evidence type="ECO:0000256" key="8">
    <source>
        <dbReference type="ARBA" id="ARBA00023010"/>
    </source>
</evidence>